<dbReference type="SUPFAM" id="SSF47769">
    <property type="entry name" value="SAM/Pointed domain"/>
    <property type="match status" value="1"/>
</dbReference>
<dbReference type="InterPro" id="IPR041664">
    <property type="entry name" value="AAA_16"/>
</dbReference>
<keyword evidence="2" id="KW-0067">ATP-binding</keyword>
<dbReference type="Gene3D" id="3.40.50.300">
    <property type="entry name" value="P-loop containing nucleotide triphosphate hydrolases"/>
    <property type="match status" value="1"/>
</dbReference>
<dbReference type="GO" id="GO:0004016">
    <property type="term" value="F:adenylate cyclase activity"/>
    <property type="evidence" value="ECO:0007669"/>
    <property type="project" value="TreeGrafter"/>
</dbReference>
<dbReference type="InterPro" id="IPR029787">
    <property type="entry name" value="Nucleotide_cyclase"/>
</dbReference>
<evidence type="ECO:0000313" key="6">
    <source>
        <dbReference type="Proteomes" id="UP000184096"/>
    </source>
</evidence>
<dbReference type="SUPFAM" id="SSF52540">
    <property type="entry name" value="P-loop containing nucleoside triphosphate hydrolases"/>
    <property type="match status" value="1"/>
</dbReference>
<dbReference type="InterPro" id="IPR001660">
    <property type="entry name" value="SAM"/>
</dbReference>
<evidence type="ECO:0000313" key="5">
    <source>
        <dbReference type="EMBL" id="SHN78093.1"/>
    </source>
</evidence>
<dbReference type="PROSITE" id="PS50125">
    <property type="entry name" value="GUANYLATE_CYCLASE_2"/>
    <property type="match status" value="1"/>
</dbReference>
<dbReference type="InterPro" id="IPR013761">
    <property type="entry name" value="SAM/pointed_sf"/>
</dbReference>
<sequence length="1116" mass="121307">MDIDGLLRGIGFAQYAEMFRAHDIDIELLGRLTNEDLKDIGVVSLGHRKKLLEAIADLGSAPAAAVPPPIMPAPVPATVAPPPIFAPVEAAGERRHLTVMFCDLVGSTGISAQLDAEEWRDLVSAYIDAASAAVVEMGGYVAKKLGDGLMSLFGYPVAQENDSERAVRAALAIQRALAELNRKNAGSGRPSLEARIGLETGPVVVDAAGEIFGDAPNIAARVQALAEPGEVVVTARVQRQVAGLFVAEERGSHTLKGVPEPVTLFRLVRASGGGRRSGKRNLTPLVGRNEEAAMLMRRWERARQGDGQLVLIVGEPGLGKSRLIEEFHNQLRDTPHTWVEWSCSQLLQNTPLHPVAEWGRLRFGGGDVPAAQRLADLESSLAQVKLDPAENLPLLAPLLEIPLPQERASTLAPEELRRRQLAALTGWVMAGARVQPIVLAFEDLHWADPTTLDVLGGMAERGALAPLFIVATTRPEFRPPWGVRSHHGTISLAPLDRLQVREMVTELSAQHALPREVAEGVAARTGGVPLFVEEVTRLLLERGGQGGIQSIPPTLQQSLMARLDRLGPAREVAQVGSVIGRGFSYGLLRAVTAMEDGPLQMALERLAEADILLVEGLPPESDYRFKHALIQDAAYENLLKSRRQVLHRRIGEALLDNLAATAAEPELMAHHFTQAGLTEAAIEWWGKAGQRSLERSALVEAVKQLTRAIAQIATLPAASALRREEIKFQVALISPLMHLKGYAAEQTKAAAERARQLIEQAESLGESPEDPLLLFSVLFGFWVASYVAFNGEVMRGLAAQFLALAEKQRTTVPLMVGNRMMGTSLLLTGDIPEGRAHLDRAFALYDPVQHRPLATRLGQDVRVSILSYRSFALWSLGYPAAALADADHALKDAREIGHAASLMFALAVTSWTLIQCANYATANIQLDEVIGLAGEKGALYWKAQGMLEQGWLSALTGKASDAVHKITSGLTEWRSTGSTLLMPFNLSCLARAYAELGKFDDAWRCIGEAMTTAETTQEGLWQAEIHRMAGEIALLAPEPDAAKAEAYFERALEVARGQQAKSWELRAAMRMARLWRYQGKRDEARDLLTPIYGWFTEGFDTLDLKEAKALLGELHA</sequence>
<feature type="domain" description="Guanylate cyclase" evidence="4">
    <location>
        <begin position="98"/>
        <end position="223"/>
    </location>
</feature>
<keyword evidence="6" id="KW-1185">Reference proteome</keyword>
<dbReference type="InterPro" id="IPR027417">
    <property type="entry name" value="P-loop_NTPase"/>
</dbReference>
<dbReference type="AlphaFoldDB" id="A0A1M7U567"/>
<dbReference type="SMART" id="SM00044">
    <property type="entry name" value="CYCc"/>
    <property type="match status" value="1"/>
</dbReference>
<accession>A0A1M7U567</accession>
<dbReference type="InterPro" id="IPR001054">
    <property type="entry name" value="A/G_cyclase"/>
</dbReference>
<dbReference type="GO" id="GO:0035556">
    <property type="term" value="P:intracellular signal transduction"/>
    <property type="evidence" value="ECO:0007669"/>
    <property type="project" value="InterPro"/>
</dbReference>
<dbReference type="Pfam" id="PF00536">
    <property type="entry name" value="SAM_1"/>
    <property type="match status" value="1"/>
</dbReference>
<dbReference type="Gene3D" id="1.10.150.50">
    <property type="entry name" value="Transcription Factor, Ets-1"/>
    <property type="match status" value="1"/>
</dbReference>
<dbReference type="Pfam" id="PF00211">
    <property type="entry name" value="Guanylate_cyc"/>
    <property type="match status" value="1"/>
</dbReference>
<dbReference type="EMBL" id="LT670849">
    <property type="protein sequence ID" value="SHN78093.1"/>
    <property type="molecule type" value="Genomic_DNA"/>
</dbReference>
<feature type="domain" description="SAM" evidence="3">
    <location>
        <begin position="1"/>
        <end position="61"/>
    </location>
</feature>
<proteinExistence type="predicted"/>
<dbReference type="InterPro" id="IPR011990">
    <property type="entry name" value="TPR-like_helical_dom_sf"/>
</dbReference>
<evidence type="ECO:0000259" key="4">
    <source>
        <dbReference type="PROSITE" id="PS50125"/>
    </source>
</evidence>
<gene>
    <name evidence="5" type="ORF">SAMN05444170_3575</name>
</gene>
<protein>
    <submittedName>
        <fullName evidence="5">SAM domain (Sterile alpha motif)</fullName>
    </submittedName>
</protein>
<dbReference type="CDD" id="cd09487">
    <property type="entry name" value="SAM_superfamily"/>
    <property type="match status" value="1"/>
</dbReference>
<dbReference type="CDD" id="cd07302">
    <property type="entry name" value="CHD"/>
    <property type="match status" value="1"/>
</dbReference>
<evidence type="ECO:0000256" key="1">
    <source>
        <dbReference type="ARBA" id="ARBA00022741"/>
    </source>
</evidence>
<dbReference type="Pfam" id="PF13191">
    <property type="entry name" value="AAA_16"/>
    <property type="match status" value="1"/>
</dbReference>
<dbReference type="GO" id="GO:0009190">
    <property type="term" value="P:cyclic nucleotide biosynthetic process"/>
    <property type="evidence" value="ECO:0007669"/>
    <property type="project" value="InterPro"/>
</dbReference>
<dbReference type="GO" id="GO:0005737">
    <property type="term" value="C:cytoplasm"/>
    <property type="evidence" value="ECO:0007669"/>
    <property type="project" value="TreeGrafter"/>
</dbReference>
<dbReference type="PROSITE" id="PS50105">
    <property type="entry name" value="SAM_DOMAIN"/>
    <property type="match status" value="1"/>
</dbReference>
<dbReference type="PANTHER" id="PTHR16305">
    <property type="entry name" value="TESTICULAR SOLUBLE ADENYLYL CYCLASE"/>
    <property type="match status" value="1"/>
</dbReference>
<dbReference type="SUPFAM" id="SSF55073">
    <property type="entry name" value="Nucleotide cyclase"/>
    <property type="match status" value="1"/>
</dbReference>
<evidence type="ECO:0000259" key="3">
    <source>
        <dbReference type="PROSITE" id="PS50105"/>
    </source>
</evidence>
<dbReference type="Gene3D" id="1.25.40.10">
    <property type="entry name" value="Tetratricopeptide repeat domain"/>
    <property type="match status" value="1"/>
</dbReference>
<dbReference type="PANTHER" id="PTHR16305:SF28">
    <property type="entry name" value="GUANYLATE CYCLASE DOMAIN-CONTAINING PROTEIN"/>
    <property type="match status" value="1"/>
</dbReference>
<dbReference type="RefSeq" id="WP_072819595.1">
    <property type="nucleotide sequence ID" value="NZ_LT670849.1"/>
</dbReference>
<reference evidence="6" key="1">
    <citation type="submission" date="2016-11" db="EMBL/GenBank/DDBJ databases">
        <authorList>
            <person name="Varghese N."/>
            <person name="Submissions S."/>
        </authorList>
    </citation>
    <scope>NUCLEOTIDE SEQUENCE [LARGE SCALE GENOMIC DNA]</scope>
    <source>
        <strain evidence="6">GAS401</strain>
    </source>
</reference>
<dbReference type="GO" id="GO:0005524">
    <property type="term" value="F:ATP binding"/>
    <property type="evidence" value="ECO:0007669"/>
    <property type="project" value="UniProtKB-KW"/>
</dbReference>
<name>A0A1M7U567_9BRAD</name>
<keyword evidence="1" id="KW-0547">Nucleotide-binding</keyword>
<organism evidence="5 6">
    <name type="scientific">Bradyrhizobium erythrophlei</name>
    <dbReference type="NCBI Taxonomy" id="1437360"/>
    <lineage>
        <taxon>Bacteria</taxon>
        <taxon>Pseudomonadati</taxon>
        <taxon>Pseudomonadota</taxon>
        <taxon>Alphaproteobacteria</taxon>
        <taxon>Hyphomicrobiales</taxon>
        <taxon>Nitrobacteraceae</taxon>
        <taxon>Bradyrhizobium</taxon>
    </lineage>
</organism>
<dbReference type="Proteomes" id="UP000184096">
    <property type="component" value="Chromosome I"/>
</dbReference>
<evidence type="ECO:0000256" key="2">
    <source>
        <dbReference type="ARBA" id="ARBA00022840"/>
    </source>
</evidence>
<dbReference type="Gene3D" id="3.30.70.1230">
    <property type="entry name" value="Nucleotide cyclase"/>
    <property type="match status" value="1"/>
</dbReference>
<dbReference type="SMART" id="SM00454">
    <property type="entry name" value="SAM"/>
    <property type="match status" value="1"/>
</dbReference>
<dbReference type="SUPFAM" id="SSF48452">
    <property type="entry name" value="TPR-like"/>
    <property type="match status" value="2"/>
</dbReference>
<dbReference type="OrthoDB" id="9785312at2"/>